<evidence type="ECO:0000256" key="11">
    <source>
        <dbReference type="PIRSR" id="PIRSR601548-8"/>
    </source>
</evidence>
<keyword evidence="13" id="KW-0121">Carboxypeptidase</keyword>
<feature type="binding site" evidence="8">
    <location>
        <position position="518"/>
    </location>
    <ligand>
        <name>chloride</name>
        <dbReference type="ChEBI" id="CHEBI:17996"/>
        <label>1</label>
    </ligand>
</feature>
<keyword evidence="13" id="KW-0482">Metalloprotease</keyword>
<evidence type="ECO:0000256" key="9">
    <source>
        <dbReference type="PIRSR" id="PIRSR601548-3"/>
    </source>
</evidence>
<keyword evidence="13" id="KW-0378">Hydrolase</keyword>
<feature type="disulfide bond" evidence="12">
    <location>
        <begin position="146"/>
        <end position="154"/>
    </location>
</feature>
<evidence type="ECO:0000256" key="2">
    <source>
        <dbReference type="ARBA" id="ARBA00022729"/>
    </source>
</evidence>
<sequence length="627" mass="73333">MRHLWILIFGLTALCYVKPFSVLPSRTFTCSSEFPEALRFFERENELMRLRKQKENLAAFKFSTDLTEQNRQAMTEVTVQNAKENKELAESIKKIFKYDQITDPCLKRQARIMSDIGFDVLDKEDFLNLKNAISTMHLNYASTKVCAFENPNICSLALEPHIQEKLVVSRDPEELAHYWTEWHDKAGTPMRKQFTRYVELTRTAAKLNNYNSYAEYWEHFYEDPDFEKNVHAVYKAILPLYQQIHGYVRFRLFQHYGPDVMAIKGNIPIHLLGNMWGQQWDSVMDLFTPYPNIPSINVTAEMKRQGYTVKKMFQLGDEFFQSMGMRALPSSFWELSMLQKPEKRSAICHASAWDLYGNSDVRIKMCTEVNAHYLNIVHHELGHIQYYLQYEHMPTPFRGAPNPGFHEAVGDVIALSVGTAKHLHAIGLSNIDKLNDQTRINELFRMALKKVVFLPFAYAMDKFRYAVFRDELREEYWNVNFWQIRSVLSGLEPPIERTERDFDPPAKYHISADVEYLRYFAAHIFQFQFHKAMCLKTGEYVQDDPEKPLDNCDIYRSEEAGNAFSDFLSSGNSRPWKEILEEFTGDTEMNPSALLEYFEPLHKWLVAENRKLGAPIGWDVTDKVYVP</sequence>
<keyword evidence="16" id="KW-1185">Reference proteome</keyword>
<comment type="similarity">
    <text evidence="1 12 13">Belongs to the peptidase M2 family.</text>
</comment>
<keyword evidence="9 13" id="KW-0479">Metal-binding</keyword>
<feature type="binding site" evidence="9">
    <location>
        <position position="379"/>
    </location>
    <ligand>
        <name>Zn(2+)</name>
        <dbReference type="ChEBI" id="CHEBI:29105"/>
        <label>1</label>
        <note>catalytic</note>
    </ligand>
</feature>
<dbReference type="InterPro" id="IPR001548">
    <property type="entry name" value="Peptidase_M2"/>
</dbReference>
<keyword evidence="2 14" id="KW-0732">Signal</keyword>
<keyword evidence="4 6" id="KW-0325">Glycoprotein</keyword>
<evidence type="ECO:0000256" key="10">
    <source>
        <dbReference type="PIRSR" id="PIRSR601548-4"/>
    </source>
</evidence>
<feature type="binding site" evidence="11">
    <location>
        <position position="379"/>
    </location>
    <ligand>
        <name>Zn(2+)</name>
        <dbReference type="ChEBI" id="CHEBI:29105"/>
        <label>2</label>
        <note>catalytic</note>
    </ligand>
</feature>
<feature type="binding site" evidence="9">
    <location>
        <position position="407"/>
    </location>
    <ligand>
        <name>Zn(2+)</name>
        <dbReference type="ChEBI" id="CHEBI:29105"/>
        <label>1</label>
        <note>catalytic</note>
    </ligand>
</feature>
<proteinExistence type="inferred from homology"/>
<dbReference type="GO" id="GO:0046872">
    <property type="term" value="F:metal ion binding"/>
    <property type="evidence" value="ECO:0007669"/>
    <property type="project" value="UniProtKB-KW"/>
</dbReference>
<feature type="disulfide bond" evidence="10 12">
    <location>
        <begin position="534"/>
        <end position="552"/>
    </location>
</feature>
<dbReference type="GO" id="GO:0008241">
    <property type="term" value="F:peptidyl-dipeptidase activity"/>
    <property type="evidence" value="ECO:0007669"/>
    <property type="project" value="InterPro"/>
</dbReference>
<feature type="active site" description="Proton acceptor 1" evidence="5">
    <location>
        <position position="380"/>
    </location>
</feature>
<evidence type="ECO:0000256" key="8">
    <source>
        <dbReference type="PIRSR" id="PIRSR601548-2"/>
    </source>
</evidence>
<feature type="glycosylation site" description="N-linked (GlcNAc...) asparagine; partial" evidence="6">
    <location>
        <position position="152"/>
    </location>
</feature>
<dbReference type="CDD" id="cd06461">
    <property type="entry name" value="M2_ACE"/>
    <property type="match status" value="1"/>
</dbReference>
<evidence type="ECO:0000256" key="3">
    <source>
        <dbReference type="ARBA" id="ARBA00023157"/>
    </source>
</evidence>
<feature type="active site" description="Proton donor 2" evidence="7">
    <location>
        <position position="509"/>
    </location>
</feature>
<evidence type="ECO:0000256" key="1">
    <source>
        <dbReference type="ARBA" id="ARBA00008139"/>
    </source>
</evidence>
<dbReference type="GO" id="GO:0006508">
    <property type="term" value="P:proteolysis"/>
    <property type="evidence" value="ECO:0007669"/>
    <property type="project" value="UniProtKB-KW"/>
</dbReference>
<reference evidence="16" key="1">
    <citation type="submission" date="2014-03" db="EMBL/GenBank/DDBJ databases">
        <authorList>
            <person name="Aksoy S."/>
            <person name="Warren W."/>
            <person name="Wilson R.K."/>
        </authorList>
    </citation>
    <scope>NUCLEOTIDE SEQUENCE [LARGE SCALE GENOMIC DNA]</scope>
    <source>
        <strain evidence="16">IAEA</strain>
    </source>
</reference>
<dbReference type="Pfam" id="PF01401">
    <property type="entry name" value="Peptidase_M2"/>
    <property type="match status" value="1"/>
</dbReference>
<feature type="binding site" evidence="9">
    <location>
        <position position="383"/>
    </location>
    <ligand>
        <name>Zn(2+)</name>
        <dbReference type="ChEBI" id="CHEBI:29105"/>
        <label>1</label>
        <note>catalytic</note>
    </ligand>
</feature>
<evidence type="ECO:0000313" key="16">
    <source>
        <dbReference type="Proteomes" id="UP000091820"/>
    </source>
</evidence>
<evidence type="ECO:0000256" key="4">
    <source>
        <dbReference type="ARBA" id="ARBA00023180"/>
    </source>
</evidence>
<feature type="active site" description="Proton donor 1" evidence="5">
    <location>
        <position position="509"/>
    </location>
</feature>
<feature type="chain" id="PRO_5008400740" description="Angiotensin-converting enzyme" evidence="14">
    <location>
        <begin position="20"/>
        <end position="627"/>
    </location>
</feature>
<evidence type="ECO:0000256" key="14">
    <source>
        <dbReference type="SAM" id="SignalP"/>
    </source>
</evidence>
<evidence type="ECO:0000256" key="12">
    <source>
        <dbReference type="PROSITE-ProRule" id="PRU01355"/>
    </source>
</evidence>
<dbReference type="EC" id="3.4.-.-" evidence="13"/>
<evidence type="ECO:0000256" key="7">
    <source>
        <dbReference type="PIRSR" id="PIRSR601548-11"/>
    </source>
</evidence>
<dbReference type="GO" id="GO:0005615">
    <property type="term" value="C:extracellular space"/>
    <property type="evidence" value="ECO:0007669"/>
    <property type="project" value="TreeGrafter"/>
</dbReference>
<feature type="disulfide bond" evidence="10 12">
    <location>
        <begin position="348"/>
        <end position="366"/>
    </location>
</feature>
<dbReference type="SUPFAM" id="SSF55486">
    <property type="entry name" value="Metalloproteases ('zincins'), catalytic domain"/>
    <property type="match status" value="1"/>
</dbReference>
<feature type="active site" description="Proton acceptor 2" evidence="7">
    <location>
        <position position="380"/>
    </location>
</feature>
<name>A0A1A9WU14_9MUSC</name>
<dbReference type="PROSITE" id="PS52011">
    <property type="entry name" value="PEPTIDASE_M2"/>
    <property type="match status" value="1"/>
</dbReference>
<evidence type="ECO:0000256" key="13">
    <source>
        <dbReference type="RuleBase" id="RU361144"/>
    </source>
</evidence>
<dbReference type="EnsemblMetazoa" id="GBRI032012-RA">
    <property type="protein sequence ID" value="GBRI032012-PA"/>
    <property type="gene ID" value="GBRI032012"/>
</dbReference>
<keyword evidence="3 10" id="KW-1015">Disulfide bond</keyword>
<evidence type="ECO:0000256" key="5">
    <source>
        <dbReference type="PIRSR" id="PIRSR601548-1"/>
    </source>
</evidence>
<feature type="signal peptide" evidence="14">
    <location>
        <begin position="1"/>
        <end position="19"/>
    </location>
</feature>
<organism evidence="15 16">
    <name type="scientific">Glossina brevipalpis</name>
    <dbReference type="NCBI Taxonomy" id="37001"/>
    <lineage>
        <taxon>Eukaryota</taxon>
        <taxon>Metazoa</taxon>
        <taxon>Ecdysozoa</taxon>
        <taxon>Arthropoda</taxon>
        <taxon>Hexapoda</taxon>
        <taxon>Insecta</taxon>
        <taxon>Pterygota</taxon>
        <taxon>Neoptera</taxon>
        <taxon>Endopterygota</taxon>
        <taxon>Diptera</taxon>
        <taxon>Brachycera</taxon>
        <taxon>Muscomorpha</taxon>
        <taxon>Hippoboscoidea</taxon>
        <taxon>Glossinidae</taxon>
        <taxon>Glossina</taxon>
    </lineage>
</organism>
<comment type="cofactor">
    <cofactor evidence="13">
        <name>Zn(2+)</name>
        <dbReference type="ChEBI" id="CHEBI:29105"/>
    </cofactor>
    <text evidence="13">Binds 1 zinc ion per subunit.</text>
</comment>
<dbReference type="GO" id="GO:0004180">
    <property type="term" value="F:carboxypeptidase activity"/>
    <property type="evidence" value="ECO:0007669"/>
    <property type="project" value="UniProtKB-KW"/>
</dbReference>
<keyword evidence="9 13" id="KW-0862">Zinc</keyword>
<keyword evidence="13" id="KW-0645">Protease</keyword>
<dbReference type="STRING" id="37001.A0A1A9WU14"/>
<protein>
    <recommendedName>
        <fullName evidence="13">Angiotensin-converting enzyme</fullName>
        <ecNumber evidence="13">3.4.-.-</ecNumber>
    </recommendedName>
</protein>
<dbReference type="PANTHER" id="PTHR10514">
    <property type="entry name" value="ANGIOTENSIN-CONVERTING ENZYME"/>
    <property type="match status" value="1"/>
</dbReference>
<evidence type="ECO:0000313" key="15">
    <source>
        <dbReference type="EnsemblMetazoa" id="GBRI032012-PA"/>
    </source>
</evidence>
<evidence type="ECO:0000256" key="6">
    <source>
        <dbReference type="PIRSR" id="PIRSR601548-10"/>
    </source>
</evidence>
<feature type="binding site" evidence="11">
    <location>
        <position position="383"/>
    </location>
    <ligand>
        <name>Zn(2+)</name>
        <dbReference type="ChEBI" id="CHEBI:29105"/>
        <label>2</label>
        <note>catalytic</note>
    </ligand>
</feature>
<accession>A0A1A9WU14</accession>
<reference evidence="15" key="2">
    <citation type="submission" date="2020-05" db="UniProtKB">
        <authorList>
            <consortium name="EnsemblMetazoa"/>
        </authorList>
    </citation>
    <scope>IDENTIFICATION</scope>
    <source>
        <strain evidence="15">IAEA</strain>
    </source>
</reference>
<dbReference type="Proteomes" id="UP000091820">
    <property type="component" value="Unassembled WGS sequence"/>
</dbReference>
<dbReference type="PANTHER" id="PTHR10514:SF44">
    <property type="entry name" value="ANGIOTENSIN-CONVERTING ENZYME-RELATED"/>
    <property type="match status" value="1"/>
</dbReference>
<dbReference type="AlphaFoldDB" id="A0A1A9WU14"/>
<dbReference type="VEuPathDB" id="VectorBase:GBRI032012"/>
<dbReference type="GO" id="GO:0005886">
    <property type="term" value="C:plasma membrane"/>
    <property type="evidence" value="ECO:0007669"/>
    <property type="project" value="TreeGrafter"/>
</dbReference>
<dbReference type="GO" id="GO:0008237">
    <property type="term" value="F:metallopeptidase activity"/>
    <property type="evidence" value="ECO:0007669"/>
    <property type="project" value="UniProtKB-KW"/>
</dbReference>
<feature type="binding site" evidence="11">
    <location>
        <position position="407"/>
    </location>
    <ligand>
        <name>Zn(2+)</name>
        <dbReference type="ChEBI" id="CHEBI:29105"/>
        <label>2</label>
        <note>catalytic</note>
    </ligand>
</feature>
<dbReference type="PRINTS" id="PR00791">
    <property type="entry name" value="PEPDIPTASEA"/>
</dbReference>
<feature type="binding site" evidence="8">
    <location>
        <position position="221"/>
    </location>
    <ligand>
        <name>chloride</name>
        <dbReference type="ChEBI" id="CHEBI:17996"/>
        <label>1</label>
    </ligand>
</feature>